<keyword evidence="4" id="KW-1185">Reference proteome</keyword>
<dbReference type="Pfam" id="PF01391">
    <property type="entry name" value="Collagen"/>
    <property type="match status" value="1"/>
</dbReference>
<evidence type="ECO:0000256" key="1">
    <source>
        <dbReference type="ARBA" id="ARBA00022737"/>
    </source>
</evidence>
<organism evidence="3 4">
    <name type="scientific">Streptomyces katsurahamanus</name>
    <dbReference type="NCBI Taxonomy" id="2577098"/>
    <lineage>
        <taxon>Bacteria</taxon>
        <taxon>Bacillati</taxon>
        <taxon>Actinomycetota</taxon>
        <taxon>Actinomycetes</taxon>
        <taxon>Kitasatosporales</taxon>
        <taxon>Streptomycetaceae</taxon>
        <taxon>Streptomyces</taxon>
    </lineage>
</organism>
<name>A0ABW9P002_9ACTN</name>
<dbReference type="EMBL" id="VDEQ01000299">
    <property type="protein sequence ID" value="MQS38883.1"/>
    <property type="molecule type" value="Genomic_DNA"/>
</dbReference>
<dbReference type="PANTHER" id="PTHR37456">
    <property type="entry name" value="SI:CH211-266K2.1"/>
    <property type="match status" value="1"/>
</dbReference>
<proteinExistence type="predicted"/>
<reference evidence="3 4" key="1">
    <citation type="submission" date="2019-06" db="EMBL/GenBank/DDBJ databases">
        <title>Comparative genomics and metabolomics analyses of clavulanic acid producing Streptomyces species provides insight into specialized metabolism and evolution of beta-lactam biosynthetic gene clusters.</title>
        <authorList>
            <person name="Moore M.A."/>
            <person name="Cruz-Morales P."/>
            <person name="Barona Gomez F."/>
            <person name="Kapil T."/>
        </authorList>
    </citation>
    <scope>NUCLEOTIDE SEQUENCE [LARGE SCALE GENOMIC DNA]</scope>
    <source>
        <strain evidence="3 4">T-272</strain>
    </source>
</reference>
<gene>
    <name evidence="3" type="ORF">FFZ77_25820</name>
</gene>
<protein>
    <submittedName>
        <fullName evidence="3">Collagen-like protein</fullName>
    </submittedName>
</protein>
<sequence length="586" mass="59949">PDAFLGVEDTRVTFYTKSNASWIKRDGEVRGAKWYINTASTPSENTRPGDILLRADTGDIWQRGETSWGSKLGNIRGPQGVQGIQGIQGVQGPTGPQGLKGDKGDVGATGATGPRGVQGEASTVPGPVGPKGDTGPVGPQGLPGPRGPQGEPGKDGVGAGTVTAVNGVQPDGTGLVTLSPADIGAVTATNARISGTLSLDGAAGYYRPIRLQTLGVDRWQLQNDGTAESGADAGSNFRLSARKDDGTDSGVALFVRRDNRRVVVNGTSTQGEAALTANGPFGVKDVAADPANATGGVQLYSKAGLPYVKQGDGTVFQLGGVPSGVLTVADKAVPNGVAPLNEFGNVPSAHLPDLGTTYLKVSTRGQANGVASLDADGLIPAAQLPAAPSGGAKNAWTPQAMGFEAWTCDPYGVANPVAKAAIVKRLYCGGINITEPTTVNAVVMFARGWAGSTAAATARFGVAIYRENGTRVQDSGILSNVVMTGQDGAPGMKNNHIGAVPIKLKATTTLTPGRYWAAFIMTAGTATDFYYMHVQNESPSAPGNFHLGPVFHRAFAVNNLSAIPTTVNQLTAEVGLDPAIMALAMV</sequence>
<dbReference type="InterPro" id="IPR008160">
    <property type="entry name" value="Collagen"/>
</dbReference>
<feature type="region of interest" description="Disordered" evidence="2">
    <location>
        <begin position="85"/>
        <end position="164"/>
    </location>
</feature>
<dbReference type="PANTHER" id="PTHR37456:SF3">
    <property type="entry name" value="COLLAGEN ALPHA-1(XXV) CHAIN"/>
    <property type="match status" value="1"/>
</dbReference>
<evidence type="ECO:0000313" key="3">
    <source>
        <dbReference type="EMBL" id="MQS38883.1"/>
    </source>
</evidence>
<dbReference type="Proteomes" id="UP000460558">
    <property type="component" value="Unassembled WGS sequence"/>
</dbReference>
<feature type="non-terminal residue" evidence="3">
    <location>
        <position position="1"/>
    </location>
</feature>
<evidence type="ECO:0000313" key="4">
    <source>
        <dbReference type="Proteomes" id="UP000460558"/>
    </source>
</evidence>
<keyword evidence="1" id="KW-0677">Repeat</keyword>
<accession>A0ABW9P002</accession>
<feature type="compositionally biased region" description="Low complexity" evidence="2">
    <location>
        <begin position="85"/>
        <end position="97"/>
    </location>
</feature>
<evidence type="ECO:0000256" key="2">
    <source>
        <dbReference type="SAM" id="MobiDB-lite"/>
    </source>
</evidence>
<dbReference type="InterPro" id="IPR050938">
    <property type="entry name" value="Collagen_Structural_Proteins"/>
</dbReference>
<comment type="caution">
    <text evidence="3">The sequence shown here is derived from an EMBL/GenBank/DDBJ whole genome shotgun (WGS) entry which is preliminary data.</text>
</comment>